<reference evidence="2 3" key="1">
    <citation type="submission" date="2021-01" db="EMBL/GenBank/DDBJ databases">
        <title>Draft genome sequence of Micromonospora sp. strain STR1s_6.</title>
        <authorList>
            <person name="Karlyshev A."/>
            <person name="Jawad R."/>
        </authorList>
    </citation>
    <scope>NUCLEOTIDE SEQUENCE [LARGE SCALE GENOMIC DNA]</scope>
    <source>
        <strain evidence="2 3">STR1S-6</strain>
    </source>
</reference>
<evidence type="ECO:0000313" key="3">
    <source>
        <dbReference type="Proteomes" id="UP000622245"/>
    </source>
</evidence>
<dbReference type="EMBL" id="JAEVHL010000048">
    <property type="protein sequence ID" value="MBM0276239.1"/>
    <property type="molecule type" value="Genomic_DNA"/>
</dbReference>
<dbReference type="Proteomes" id="UP000622245">
    <property type="component" value="Unassembled WGS sequence"/>
</dbReference>
<feature type="domain" description="DUF4240" evidence="1">
    <location>
        <begin position="1"/>
        <end position="139"/>
    </location>
</feature>
<dbReference type="Pfam" id="PF14024">
    <property type="entry name" value="DUF4240"/>
    <property type="match status" value="1"/>
</dbReference>
<proteinExistence type="predicted"/>
<keyword evidence="3" id="KW-1185">Reference proteome</keyword>
<sequence>MRVKEFWSLVERAREDVLDDGAAWPSGSMIGEALAARLAQLPAERIVEFQRCYERLAARGHRWGLCAAAYVIRGYVSDDSFSDFKAGLIGLGREAFERAVADADALADQPVVRAIADGHVDRFSLAAEAVQVAASNTFRQHSDDADGFWEALEAQHDEPGGEGEPSAAEHWSGRFGSADDAAQIPLRLPRLLALFPSAARSAY</sequence>
<dbReference type="InterPro" id="IPR025334">
    <property type="entry name" value="DUF4240"/>
</dbReference>
<accession>A0ABS1YG86</accession>
<evidence type="ECO:0000259" key="1">
    <source>
        <dbReference type="Pfam" id="PF14024"/>
    </source>
</evidence>
<dbReference type="RefSeq" id="WP_203148659.1">
    <property type="nucleotide sequence ID" value="NZ_JAEVHL010000048.1"/>
</dbReference>
<name>A0ABS1YG86_9ACTN</name>
<gene>
    <name evidence="2" type="ORF">JM949_12695</name>
</gene>
<organism evidence="2 3">
    <name type="scientific">Micromonospora tarensis</name>
    <dbReference type="NCBI Taxonomy" id="2806100"/>
    <lineage>
        <taxon>Bacteria</taxon>
        <taxon>Bacillati</taxon>
        <taxon>Actinomycetota</taxon>
        <taxon>Actinomycetes</taxon>
        <taxon>Micromonosporales</taxon>
        <taxon>Micromonosporaceae</taxon>
        <taxon>Micromonospora</taxon>
    </lineage>
</organism>
<protein>
    <submittedName>
        <fullName evidence="2">DUF4240 domain-containing protein</fullName>
    </submittedName>
</protein>
<comment type="caution">
    <text evidence="2">The sequence shown here is derived from an EMBL/GenBank/DDBJ whole genome shotgun (WGS) entry which is preliminary data.</text>
</comment>
<evidence type="ECO:0000313" key="2">
    <source>
        <dbReference type="EMBL" id="MBM0276239.1"/>
    </source>
</evidence>